<evidence type="ECO:0000313" key="6">
    <source>
        <dbReference type="Proteomes" id="UP000694892"/>
    </source>
</evidence>
<dbReference type="Pfam" id="PF05361">
    <property type="entry name" value="PP1_inhibitor"/>
    <property type="match status" value="1"/>
</dbReference>
<keyword evidence="2" id="KW-0597">Phosphoprotein</keyword>
<proteinExistence type="inferred from homology"/>
<organism evidence="5 6">
    <name type="scientific">Xenopus laevis</name>
    <name type="common">African clawed frog</name>
    <dbReference type="NCBI Taxonomy" id="8355"/>
    <lineage>
        <taxon>Eukaryota</taxon>
        <taxon>Metazoa</taxon>
        <taxon>Chordata</taxon>
        <taxon>Craniata</taxon>
        <taxon>Vertebrata</taxon>
        <taxon>Euteleostomi</taxon>
        <taxon>Amphibia</taxon>
        <taxon>Batrachia</taxon>
        <taxon>Anura</taxon>
        <taxon>Pipoidea</taxon>
        <taxon>Pipidae</taxon>
        <taxon>Xenopodinae</taxon>
        <taxon>Xenopus</taxon>
        <taxon>Xenopus</taxon>
    </lineage>
</organism>
<dbReference type="EMBL" id="CM004467">
    <property type="protein sequence ID" value="OCT98107.1"/>
    <property type="molecule type" value="Genomic_DNA"/>
</dbReference>
<dbReference type="OMA" id="GRMSACV"/>
<gene>
    <name evidence="5" type="ORF">XELAEV_18010335mg</name>
</gene>
<evidence type="ECO:0000256" key="3">
    <source>
        <dbReference type="ARBA" id="ARBA00023272"/>
    </source>
</evidence>
<sequence length="72" mass="8420">MAANKVGKRLTNKPHSPSKTRESNQGTQRRQAWVTVKHDRKQQQKCLHVEKWIDEQMEELYLGRMSACVPES</sequence>
<dbReference type="GO" id="GO:0005737">
    <property type="term" value="C:cytoplasm"/>
    <property type="evidence" value="ECO:0007669"/>
    <property type="project" value="InterPro"/>
</dbReference>
<dbReference type="PANTHER" id="PTHR16188:SF4">
    <property type="entry name" value="PROTEIN PHOSPHATASE 1 REGULATORY SUBUNIT 14A"/>
    <property type="match status" value="1"/>
</dbReference>
<evidence type="ECO:0000313" key="5">
    <source>
        <dbReference type="EMBL" id="OCT98107.1"/>
    </source>
</evidence>
<comment type="similarity">
    <text evidence="1">Belongs to the PP1 inhibitor family.</text>
</comment>
<keyword evidence="3" id="KW-0650">Protein phosphatase inhibitor</keyword>
<dbReference type="Gene3D" id="1.10.150.220">
    <property type="entry name" value="CPI-17"/>
    <property type="match status" value="1"/>
</dbReference>
<accession>A0A974DUG7</accession>
<evidence type="ECO:0000256" key="4">
    <source>
        <dbReference type="SAM" id="MobiDB-lite"/>
    </source>
</evidence>
<dbReference type="PANTHER" id="PTHR16188">
    <property type="entry name" value="PROTEIN PHOSPHATASE 1 INHIBITOR POTENTIATED BY PROTEIN KINASE C"/>
    <property type="match status" value="1"/>
</dbReference>
<dbReference type="AlphaFoldDB" id="A0A974DUG7"/>
<reference evidence="6" key="1">
    <citation type="journal article" date="2016" name="Nature">
        <title>Genome evolution in the allotetraploid frog Xenopus laevis.</title>
        <authorList>
            <person name="Session A.M."/>
            <person name="Uno Y."/>
            <person name="Kwon T."/>
            <person name="Chapman J.A."/>
            <person name="Toyoda A."/>
            <person name="Takahashi S."/>
            <person name="Fukui A."/>
            <person name="Hikosaka A."/>
            <person name="Suzuki A."/>
            <person name="Kondo M."/>
            <person name="van Heeringen S.J."/>
            <person name="Quigley I."/>
            <person name="Heinz S."/>
            <person name="Ogino H."/>
            <person name="Ochi H."/>
            <person name="Hellsten U."/>
            <person name="Lyons J.B."/>
            <person name="Simakov O."/>
            <person name="Putnam N."/>
            <person name="Stites J."/>
            <person name="Kuroki Y."/>
            <person name="Tanaka T."/>
            <person name="Michiue T."/>
            <person name="Watanabe M."/>
            <person name="Bogdanovic O."/>
            <person name="Lister R."/>
            <person name="Georgiou G."/>
            <person name="Paranjpe S.S."/>
            <person name="van Kruijsbergen I."/>
            <person name="Shu S."/>
            <person name="Carlson J."/>
            <person name="Kinoshita T."/>
            <person name="Ohta Y."/>
            <person name="Mawaribuchi S."/>
            <person name="Jenkins J."/>
            <person name="Grimwood J."/>
            <person name="Schmutz J."/>
            <person name="Mitros T."/>
            <person name="Mozaffari S.V."/>
            <person name="Suzuki Y."/>
            <person name="Haramoto Y."/>
            <person name="Yamamoto T.S."/>
            <person name="Takagi C."/>
            <person name="Heald R."/>
            <person name="Miller K."/>
            <person name="Haudenschild C."/>
            <person name="Kitzman J."/>
            <person name="Nakayama T."/>
            <person name="Izutsu Y."/>
            <person name="Robert J."/>
            <person name="Fortriede J."/>
            <person name="Burns K."/>
            <person name="Lotay V."/>
            <person name="Karimi K."/>
            <person name="Yasuoka Y."/>
            <person name="Dichmann D.S."/>
            <person name="Flajnik M.F."/>
            <person name="Houston D.W."/>
            <person name="Shendure J."/>
            <person name="DuPasquier L."/>
            <person name="Vize P.D."/>
            <person name="Zorn A.M."/>
            <person name="Ito M."/>
            <person name="Marcotte E.M."/>
            <person name="Wallingford J.B."/>
            <person name="Ito Y."/>
            <person name="Asashima M."/>
            <person name="Ueno N."/>
            <person name="Matsuda Y."/>
            <person name="Veenstra G.J."/>
            <person name="Fujiyama A."/>
            <person name="Harland R.M."/>
            <person name="Taira M."/>
            <person name="Rokhsar D.S."/>
        </authorList>
    </citation>
    <scope>NUCLEOTIDE SEQUENCE [LARGE SCALE GENOMIC DNA]</scope>
    <source>
        <strain evidence="6">J</strain>
    </source>
</reference>
<dbReference type="InterPro" id="IPR008025">
    <property type="entry name" value="CPI-17"/>
</dbReference>
<feature type="compositionally biased region" description="Basic residues" evidence="4">
    <location>
        <begin position="1"/>
        <end position="18"/>
    </location>
</feature>
<dbReference type="InterPro" id="IPR036658">
    <property type="entry name" value="CPI-17_sf"/>
</dbReference>
<feature type="region of interest" description="Disordered" evidence="4">
    <location>
        <begin position="1"/>
        <end position="39"/>
    </location>
</feature>
<evidence type="ECO:0000256" key="1">
    <source>
        <dbReference type="ARBA" id="ARBA00005483"/>
    </source>
</evidence>
<dbReference type="GO" id="GO:0004865">
    <property type="term" value="F:protein serine/threonine phosphatase inhibitor activity"/>
    <property type="evidence" value="ECO:0007669"/>
    <property type="project" value="TreeGrafter"/>
</dbReference>
<dbReference type="SUPFAM" id="SSF81790">
    <property type="entry name" value="Myosin phosphatase inhibitor 17kDa protein, CPI-17"/>
    <property type="match status" value="1"/>
</dbReference>
<feature type="compositionally biased region" description="Polar residues" evidence="4">
    <location>
        <begin position="19"/>
        <end position="30"/>
    </location>
</feature>
<dbReference type="Proteomes" id="UP000694892">
    <property type="component" value="Chromosome 1S"/>
</dbReference>
<evidence type="ECO:0000256" key="2">
    <source>
        <dbReference type="ARBA" id="ARBA00022553"/>
    </source>
</evidence>
<protein>
    <submittedName>
        <fullName evidence="5">Uncharacterized protein</fullName>
    </submittedName>
</protein>
<name>A0A974DUG7_XENLA</name>